<name>A0A7Y3WUL0_9CLOT</name>
<accession>A0A7Y3WUL0</accession>
<organism evidence="2 3">
    <name type="scientific">Clostridium estertheticum</name>
    <dbReference type="NCBI Taxonomy" id="238834"/>
    <lineage>
        <taxon>Bacteria</taxon>
        <taxon>Bacillati</taxon>
        <taxon>Bacillota</taxon>
        <taxon>Clostridia</taxon>
        <taxon>Eubacteriales</taxon>
        <taxon>Clostridiaceae</taxon>
        <taxon>Clostridium</taxon>
    </lineage>
</organism>
<dbReference type="GO" id="GO:0003676">
    <property type="term" value="F:nucleic acid binding"/>
    <property type="evidence" value="ECO:0007669"/>
    <property type="project" value="InterPro"/>
</dbReference>
<sequence>MYIYENMLIKYKELTLSRVLYVDKVDGFLVAVDIKEDKWPYMCSISKIIEDLKEKRSEVIEDTFIRIVNEENISTAEKEKRESSWQVVKFILSKTEGVEIYVSKYRTPIIKEATKVFGLSYNTIKSYMVKYWKHGKIKNGLLANYNNSGAKGRDRRAGTIKRGRPALGGRAGVNINEDIKKMFMKGLNKYYYTNKQNNLKTVYELIIRDNFVQEYIEEKGEKVPILKNISEIPNYGQFFYWFNRLNSTKKEITKRYGERIYNQQYRTIIGSSTQEAELGPGVLWQIDSTIFDIYIVSSLNRNKILLRPVLYLCIDVYSRLIVGVHLTLESFNSYSGVMLALINAMTSKVEYCKKYGIEITDEEFPFCTPQTILADRGELVNKQIETAIENLGISIQQSPAYRADYKGIIEQSFHLMNLKVKPFTDGVVVNGKNKIDRGEMDYRLRGTLTLEELTKIILKSIIFHNNSHVLSEEVSREMLFEESIEKIPLKIWNYGVENKKGLLRKLPADVIKTNLLPSETAKLTSRGVLFRKMLYASDYTLKEGWFSNARVKGNSSVQISYNPLDLSTIHFIEDGGKTFHTLTLVEHLKKYSNKSEYEIEEYFSQEKELNEKAKEKELSNKIKLFNEIESIVANARGEAVDSKDNTLSNRKRLSGIKENNRAEKELYRERLVFSKNENIEVDMVEENNENNENMEYKETELEIFGNVQEEYWGDSYE</sequence>
<dbReference type="PROSITE" id="PS50994">
    <property type="entry name" value="INTEGRASE"/>
    <property type="match status" value="1"/>
</dbReference>
<dbReference type="Proteomes" id="UP000531659">
    <property type="component" value="Unassembled WGS sequence"/>
</dbReference>
<dbReference type="InterPro" id="IPR036397">
    <property type="entry name" value="RNaseH_sf"/>
</dbReference>
<proteinExistence type="predicted"/>
<evidence type="ECO:0000313" key="2">
    <source>
        <dbReference type="EMBL" id="NNU78120.1"/>
    </source>
</evidence>
<gene>
    <name evidence="2" type="ORF">HLQ16_19595</name>
</gene>
<feature type="domain" description="Integrase catalytic" evidence="1">
    <location>
        <begin position="276"/>
        <end position="496"/>
    </location>
</feature>
<dbReference type="InterPro" id="IPR012337">
    <property type="entry name" value="RNaseH-like_sf"/>
</dbReference>
<protein>
    <submittedName>
        <fullName evidence="2">DDE-type integrase/transposase/recombinase</fullName>
    </submittedName>
</protein>
<dbReference type="SUPFAM" id="SSF53098">
    <property type="entry name" value="Ribonuclease H-like"/>
    <property type="match status" value="1"/>
</dbReference>
<dbReference type="GO" id="GO:0015074">
    <property type="term" value="P:DNA integration"/>
    <property type="evidence" value="ECO:0007669"/>
    <property type="project" value="InterPro"/>
</dbReference>
<evidence type="ECO:0000259" key="1">
    <source>
        <dbReference type="PROSITE" id="PS50994"/>
    </source>
</evidence>
<dbReference type="InterPro" id="IPR001584">
    <property type="entry name" value="Integrase_cat-core"/>
</dbReference>
<comment type="caution">
    <text evidence="2">The sequence shown here is derived from an EMBL/GenBank/DDBJ whole genome shotgun (WGS) entry which is preliminary data.</text>
</comment>
<dbReference type="Gene3D" id="3.30.420.10">
    <property type="entry name" value="Ribonuclease H-like superfamily/Ribonuclease H"/>
    <property type="match status" value="1"/>
</dbReference>
<reference evidence="2 3" key="1">
    <citation type="submission" date="2020-05" db="EMBL/GenBank/DDBJ databases">
        <title>Complete genome of Clostridium estertheticum subspecies estertheticum, isolated from Vacuum packed lamb meat from New Zealand imported to Switzerland.</title>
        <authorList>
            <person name="Wambui J."/>
            <person name="Stevens M.J.A."/>
            <person name="Stephan R."/>
        </authorList>
    </citation>
    <scope>NUCLEOTIDE SEQUENCE [LARGE SCALE GENOMIC DNA]</scope>
    <source>
        <strain evidence="2 3">CEST001</strain>
    </source>
</reference>
<evidence type="ECO:0000313" key="3">
    <source>
        <dbReference type="Proteomes" id="UP000531659"/>
    </source>
</evidence>
<dbReference type="RefSeq" id="WP_171298710.1">
    <property type="nucleotide sequence ID" value="NZ_CP087098.1"/>
</dbReference>
<dbReference type="EMBL" id="JABEYB010000019">
    <property type="protein sequence ID" value="NNU78120.1"/>
    <property type="molecule type" value="Genomic_DNA"/>
</dbReference>
<dbReference type="AlphaFoldDB" id="A0A7Y3WUL0"/>